<name>A0A1M7EVI9_9BACT</name>
<dbReference type="Proteomes" id="UP000183947">
    <property type="component" value="Unassembled WGS sequence"/>
</dbReference>
<dbReference type="InterPro" id="IPR013783">
    <property type="entry name" value="Ig-like_fold"/>
</dbReference>
<dbReference type="InterPro" id="IPR035986">
    <property type="entry name" value="PKD_dom_sf"/>
</dbReference>
<dbReference type="SUPFAM" id="SSF49299">
    <property type="entry name" value="PKD domain"/>
    <property type="match status" value="1"/>
</dbReference>
<keyword evidence="3" id="KW-1185">Reference proteome</keyword>
<dbReference type="PROSITE" id="PS50093">
    <property type="entry name" value="PKD"/>
    <property type="match status" value="1"/>
</dbReference>
<organism evidence="2 3">
    <name type="scientific">Hymenobacter psychrotolerans DSM 18569</name>
    <dbReference type="NCBI Taxonomy" id="1121959"/>
    <lineage>
        <taxon>Bacteria</taxon>
        <taxon>Pseudomonadati</taxon>
        <taxon>Bacteroidota</taxon>
        <taxon>Cytophagia</taxon>
        <taxon>Cytophagales</taxon>
        <taxon>Hymenobacteraceae</taxon>
        <taxon>Hymenobacter</taxon>
    </lineage>
</organism>
<accession>A0A1M7EVI9</accession>
<protein>
    <submittedName>
        <fullName evidence="2">Gliding motility-associated C-terminal domain-containing protein</fullName>
    </submittedName>
</protein>
<dbReference type="Gene3D" id="2.60.40.10">
    <property type="entry name" value="Immunoglobulins"/>
    <property type="match status" value="1"/>
</dbReference>
<dbReference type="InterPro" id="IPR026341">
    <property type="entry name" value="T9SS_type_B"/>
</dbReference>
<dbReference type="InterPro" id="IPR015943">
    <property type="entry name" value="WD40/YVTN_repeat-like_dom_sf"/>
</dbReference>
<sequence>MLPTCAKLLLALPHGVVSCLRRCLLTGLGVLLSWCAHAQLEASQWYFGRQAGLDFRAGEPVALTNGALDSDEGCSSRADSLGNLLFYTNGVTVWNRQHQVMAGGASLRGNTSTTQCLVVAQPGSRSVYYLFSPDEVSQGAGFRYSVVEMDRQGGLGEVVRRDVLLHPTSTERVAAVPHANGRDLWVIGHERDTDVCFVYLLTAQGVVSLPVLSRDGFVHQRVQAIGQLKASPNGRRLALAAGTVNPQQTQGIPSVELLDFDPATGRISNPVVLPPARIASYGVEFSPDGTRLYVTDPFFGALFQYDLTAANIGASVVPIPVAPGQAGSTPSALQLGPDGRIYVALTNTTVQAVSVITEPNSLGTACAYINQGVSLNGRRSALGLPSYVQRDLWHFTLKGKCQNSPIAFAFPASYAPDSVRWDFGDPASGPRNLSSLLAPTHTYSAPGRYLVSLTLSLPGGYISTLRRYVDVFPLPQVNIGRDTSLCPGSRLTLNATTVGATYRWQDGSTTATITTDRTGWYWVDVTSAAGCTTRDSLRIRAAPVPRVRLGADTVLCVGTSVMLQPRLVELGTRYRWQNGVTTSALIVNQPGIYWVEGTNGAGCSTRDSVRVFYLDPPTVYLGRDTTLCSTPEQPFMLDATLPGVRYRWQDGSTGATFTPDRSGRYWVRVSTDFCSATDTILVRLYECRQSVFVPNIITPNGDGKNDALQVTGLGTVPWSLVIYNRWGKQVYETSNYQQNWSADGLADGTYFYLLRHAQSTQQVKGWVEVLR</sequence>
<dbReference type="Pfam" id="PF18911">
    <property type="entry name" value="PKD_4"/>
    <property type="match status" value="1"/>
</dbReference>
<dbReference type="Gene3D" id="2.130.10.10">
    <property type="entry name" value="YVTN repeat-like/Quinoprotein amine dehydrogenase"/>
    <property type="match status" value="1"/>
</dbReference>
<evidence type="ECO:0000259" key="1">
    <source>
        <dbReference type="PROSITE" id="PS50093"/>
    </source>
</evidence>
<dbReference type="NCBIfam" id="TIGR04131">
    <property type="entry name" value="Bac_Flav_CTERM"/>
    <property type="match status" value="1"/>
</dbReference>
<feature type="domain" description="PKD" evidence="1">
    <location>
        <begin position="406"/>
        <end position="471"/>
    </location>
</feature>
<dbReference type="CDD" id="cd00146">
    <property type="entry name" value="PKD"/>
    <property type="match status" value="1"/>
</dbReference>
<dbReference type="Pfam" id="PF13585">
    <property type="entry name" value="CHU_C"/>
    <property type="match status" value="1"/>
</dbReference>
<proteinExistence type="predicted"/>
<dbReference type="EMBL" id="FRAS01000027">
    <property type="protein sequence ID" value="SHL95842.1"/>
    <property type="molecule type" value="Genomic_DNA"/>
</dbReference>
<dbReference type="SUPFAM" id="SSF63829">
    <property type="entry name" value="Calcium-dependent phosphotriesterase"/>
    <property type="match status" value="1"/>
</dbReference>
<evidence type="ECO:0000313" key="2">
    <source>
        <dbReference type="EMBL" id="SHL95842.1"/>
    </source>
</evidence>
<dbReference type="RefSeq" id="WP_084549169.1">
    <property type="nucleotide sequence ID" value="NZ_FRAS01000027.1"/>
</dbReference>
<dbReference type="PROSITE" id="PS51257">
    <property type="entry name" value="PROKAR_LIPOPROTEIN"/>
    <property type="match status" value="1"/>
</dbReference>
<evidence type="ECO:0000313" key="3">
    <source>
        <dbReference type="Proteomes" id="UP000183947"/>
    </source>
</evidence>
<dbReference type="AlphaFoldDB" id="A0A1M7EVI9"/>
<dbReference type="STRING" id="1121959.SAMN02746009_03692"/>
<dbReference type="OrthoDB" id="9765926at2"/>
<reference evidence="3" key="1">
    <citation type="submission" date="2016-11" db="EMBL/GenBank/DDBJ databases">
        <authorList>
            <person name="Varghese N."/>
            <person name="Submissions S."/>
        </authorList>
    </citation>
    <scope>NUCLEOTIDE SEQUENCE [LARGE SCALE GENOMIC DNA]</scope>
    <source>
        <strain evidence="3">DSM 18569</strain>
    </source>
</reference>
<dbReference type="InterPro" id="IPR000601">
    <property type="entry name" value="PKD_dom"/>
</dbReference>
<gene>
    <name evidence="2" type="ORF">SAMN02746009_03692</name>
</gene>